<accession>A0A916UTY8</accession>
<gene>
    <name evidence="3" type="ORF">GCM10010994_52880</name>
</gene>
<evidence type="ECO:0000313" key="3">
    <source>
        <dbReference type="EMBL" id="GGC88331.1"/>
    </source>
</evidence>
<reference evidence="3" key="2">
    <citation type="submission" date="2020-09" db="EMBL/GenBank/DDBJ databases">
        <authorList>
            <person name="Sun Q."/>
            <person name="Zhou Y."/>
        </authorList>
    </citation>
    <scope>NUCLEOTIDE SEQUENCE</scope>
    <source>
        <strain evidence="3">CGMCC 1.12919</strain>
    </source>
</reference>
<comment type="caution">
    <text evidence="3">The sequence shown here is derived from an EMBL/GenBank/DDBJ whole genome shotgun (WGS) entry which is preliminary data.</text>
</comment>
<feature type="chain" id="PRO_5037985099" evidence="2">
    <location>
        <begin position="16"/>
        <end position="72"/>
    </location>
</feature>
<reference evidence="3" key="1">
    <citation type="journal article" date="2014" name="Int. J. Syst. Evol. Microbiol.">
        <title>Complete genome sequence of Corynebacterium casei LMG S-19264T (=DSM 44701T), isolated from a smear-ripened cheese.</title>
        <authorList>
            <consortium name="US DOE Joint Genome Institute (JGI-PGF)"/>
            <person name="Walter F."/>
            <person name="Albersmeier A."/>
            <person name="Kalinowski J."/>
            <person name="Ruckert C."/>
        </authorList>
    </citation>
    <scope>NUCLEOTIDE SEQUENCE</scope>
    <source>
        <strain evidence="3">CGMCC 1.12919</strain>
    </source>
</reference>
<name>A0A916UTY8_9HYPH</name>
<feature type="region of interest" description="Disordered" evidence="1">
    <location>
        <begin position="25"/>
        <end position="72"/>
    </location>
</feature>
<evidence type="ECO:0000313" key="4">
    <source>
        <dbReference type="Proteomes" id="UP000637002"/>
    </source>
</evidence>
<sequence length="72" mass="7762">MWVRLVLIGALTALAACNAGKVRPEGVLPKESLPTPPSEPRAAQYLPKQRPDSTPAAVQVPQQPAKRIEVPR</sequence>
<dbReference type="PROSITE" id="PS51257">
    <property type="entry name" value="PROKAR_LIPOPROTEIN"/>
    <property type="match status" value="1"/>
</dbReference>
<protein>
    <submittedName>
        <fullName evidence="3">Uncharacterized protein</fullName>
    </submittedName>
</protein>
<evidence type="ECO:0000256" key="2">
    <source>
        <dbReference type="SAM" id="SignalP"/>
    </source>
</evidence>
<keyword evidence="4" id="KW-1185">Reference proteome</keyword>
<dbReference type="AlphaFoldDB" id="A0A916UTY8"/>
<organism evidence="3 4">
    <name type="scientific">Chelatococcus reniformis</name>
    <dbReference type="NCBI Taxonomy" id="1494448"/>
    <lineage>
        <taxon>Bacteria</taxon>
        <taxon>Pseudomonadati</taxon>
        <taxon>Pseudomonadota</taxon>
        <taxon>Alphaproteobacteria</taxon>
        <taxon>Hyphomicrobiales</taxon>
        <taxon>Chelatococcaceae</taxon>
        <taxon>Chelatococcus</taxon>
    </lineage>
</organism>
<feature type="signal peptide" evidence="2">
    <location>
        <begin position="1"/>
        <end position="15"/>
    </location>
</feature>
<dbReference type="EMBL" id="BMGG01000010">
    <property type="protein sequence ID" value="GGC88331.1"/>
    <property type="molecule type" value="Genomic_DNA"/>
</dbReference>
<evidence type="ECO:0000256" key="1">
    <source>
        <dbReference type="SAM" id="MobiDB-lite"/>
    </source>
</evidence>
<proteinExistence type="predicted"/>
<keyword evidence="2" id="KW-0732">Signal</keyword>
<dbReference type="Proteomes" id="UP000637002">
    <property type="component" value="Unassembled WGS sequence"/>
</dbReference>